<dbReference type="Gene3D" id="1.10.287.1060">
    <property type="entry name" value="ESAT-6-like"/>
    <property type="match status" value="1"/>
</dbReference>
<dbReference type="AlphaFoldDB" id="A0A941IF66"/>
<dbReference type="Pfam" id="PF25547">
    <property type="entry name" value="WXG100_2"/>
    <property type="match status" value="1"/>
</dbReference>
<dbReference type="SUPFAM" id="SSF140453">
    <property type="entry name" value="EsxAB dimer-like"/>
    <property type="match status" value="1"/>
</dbReference>
<organism evidence="2 3">
    <name type="scientific">Actinospica acidithermotolerans</name>
    <dbReference type="NCBI Taxonomy" id="2828514"/>
    <lineage>
        <taxon>Bacteria</taxon>
        <taxon>Bacillati</taxon>
        <taxon>Actinomycetota</taxon>
        <taxon>Actinomycetes</taxon>
        <taxon>Catenulisporales</taxon>
        <taxon>Actinospicaceae</taxon>
        <taxon>Actinospica</taxon>
    </lineage>
</organism>
<dbReference type="RefSeq" id="WP_212515856.1">
    <property type="nucleotide sequence ID" value="NZ_JAGSOH010000001.1"/>
</dbReference>
<proteinExistence type="predicted"/>
<evidence type="ECO:0000259" key="1">
    <source>
        <dbReference type="Pfam" id="PF25547"/>
    </source>
</evidence>
<accession>A0A941IF66</accession>
<reference evidence="2" key="1">
    <citation type="submission" date="2021-04" db="EMBL/GenBank/DDBJ databases">
        <title>Genome based classification of Actinospica acidithermotolerans sp. nov., an actinobacterium isolated from an Indonesian hot spring.</title>
        <authorList>
            <person name="Kusuma A.B."/>
            <person name="Putra K.E."/>
            <person name="Nafisah S."/>
            <person name="Loh J."/>
            <person name="Nouioui I."/>
            <person name="Goodfellow M."/>
        </authorList>
    </citation>
    <scope>NUCLEOTIDE SEQUENCE</scope>
    <source>
        <strain evidence="2">MGRD01-02</strain>
    </source>
</reference>
<protein>
    <submittedName>
        <fullName evidence="2">WXG100 family type VII secretion target</fullName>
    </submittedName>
</protein>
<dbReference type="InterPro" id="IPR036689">
    <property type="entry name" value="ESAT-6-like_sf"/>
</dbReference>
<keyword evidence="3" id="KW-1185">Reference proteome</keyword>
<dbReference type="InterPro" id="IPR057746">
    <property type="entry name" value="CpnT-like_N"/>
</dbReference>
<dbReference type="Proteomes" id="UP000676325">
    <property type="component" value="Unassembled WGS sequence"/>
</dbReference>
<sequence>MGNGIGDEVVAAYNWINQPLFDINLPFHLPHPVKAAENALDGAIDSTVHGILEATGLISILQEVTGKPEPLAQAADVWLEQAHKTKAVADELRQSARPLPQEWQGQASAAFGQHLGQFVNALDSMAGDMGTAAQILNQAAQECQVAEDLVNEIIREAIECAVATLAATAVADLFTFGLATIAGGIAEGAEMTAFVARAAQVSTKLAEVLEKLLGTLKDLKALKEAEGAWKAFKAFRQAKGIFQAAKALKEGDGALLATNRALHFATGVVKSGAVAPALGLVGLTPDLVGGAKDILTSSDGLGADATTIDALTGTGQPADPYHLPSQLAGDLDSLTTLHPSERKPLNLD</sequence>
<feature type="domain" description="Outer membrane channel protein CpnT-like N-terminal" evidence="1">
    <location>
        <begin position="69"/>
        <end position="177"/>
    </location>
</feature>
<name>A0A941IF66_9ACTN</name>
<comment type="caution">
    <text evidence="2">The sequence shown here is derived from an EMBL/GenBank/DDBJ whole genome shotgun (WGS) entry which is preliminary data.</text>
</comment>
<gene>
    <name evidence="2" type="ORF">KDK95_00135</name>
</gene>
<evidence type="ECO:0000313" key="3">
    <source>
        <dbReference type="Proteomes" id="UP000676325"/>
    </source>
</evidence>
<dbReference type="EMBL" id="JAGSOH010000001">
    <property type="protein sequence ID" value="MBR7824699.1"/>
    <property type="molecule type" value="Genomic_DNA"/>
</dbReference>
<evidence type="ECO:0000313" key="2">
    <source>
        <dbReference type="EMBL" id="MBR7824699.1"/>
    </source>
</evidence>